<evidence type="ECO:0000313" key="2">
    <source>
        <dbReference type="EMBL" id="MFC7135913.1"/>
    </source>
</evidence>
<dbReference type="Pfam" id="PF12679">
    <property type="entry name" value="ABC2_membrane_2"/>
    <property type="match status" value="1"/>
</dbReference>
<keyword evidence="1" id="KW-1133">Transmembrane helix</keyword>
<evidence type="ECO:0000313" key="3">
    <source>
        <dbReference type="Proteomes" id="UP001596368"/>
    </source>
</evidence>
<dbReference type="AlphaFoldDB" id="A0ABD5XQY2"/>
<feature type="transmembrane region" description="Helical" evidence="1">
    <location>
        <begin position="6"/>
        <end position="27"/>
    </location>
</feature>
<accession>A0ABD5XQY2</accession>
<evidence type="ECO:0000256" key="1">
    <source>
        <dbReference type="SAM" id="Phobius"/>
    </source>
</evidence>
<dbReference type="Proteomes" id="UP001596368">
    <property type="component" value="Unassembled WGS sequence"/>
</dbReference>
<keyword evidence="3" id="KW-1185">Reference proteome</keyword>
<protein>
    <submittedName>
        <fullName evidence="2">ABC transporter permease subunit</fullName>
    </submittedName>
</protein>
<reference evidence="2 3" key="1">
    <citation type="journal article" date="2019" name="Int. J. Syst. Evol. Microbiol.">
        <title>The Global Catalogue of Microorganisms (GCM) 10K type strain sequencing project: providing services to taxonomists for standard genome sequencing and annotation.</title>
        <authorList>
            <consortium name="The Broad Institute Genomics Platform"/>
            <consortium name="The Broad Institute Genome Sequencing Center for Infectious Disease"/>
            <person name="Wu L."/>
            <person name="Ma J."/>
        </authorList>
    </citation>
    <scope>NUCLEOTIDE SEQUENCE [LARGE SCALE GENOMIC DNA]</scope>
    <source>
        <strain evidence="2 3">DT92</strain>
    </source>
</reference>
<keyword evidence="1" id="KW-0812">Transmembrane</keyword>
<dbReference type="GO" id="GO:0005886">
    <property type="term" value="C:plasma membrane"/>
    <property type="evidence" value="ECO:0007669"/>
    <property type="project" value="UniProtKB-SubCell"/>
</dbReference>
<comment type="caution">
    <text evidence="2">The sequence shown here is derived from an EMBL/GenBank/DDBJ whole genome shotgun (WGS) entry which is preliminary data.</text>
</comment>
<proteinExistence type="predicted"/>
<sequence length="146" mass="15612">MYLGYLLFTVVLGTAFVALAVGFSAAVDSQRIAVAGPVVVYLLSGPVWSVVQLPLQFFLAGQQFPGWLPLDSSGVFRLIRLVNPIESFKILTVEFVNGYLLAAGQAGTEAAGRYAVQVEVAALAMLAAWILLPPLLGLIRFEDADL</sequence>
<keyword evidence="1" id="KW-0472">Membrane</keyword>
<gene>
    <name evidence="2" type="ORF">ACFQRB_03665</name>
</gene>
<organism evidence="2 3">
    <name type="scientific">Halobaculum litoreum</name>
    <dbReference type="NCBI Taxonomy" id="3031998"/>
    <lineage>
        <taxon>Archaea</taxon>
        <taxon>Methanobacteriati</taxon>
        <taxon>Methanobacteriota</taxon>
        <taxon>Stenosarchaea group</taxon>
        <taxon>Halobacteria</taxon>
        <taxon>Halobacteriales</taxon>
        <taxon>Haloferacaceae</taxon>
        <taxon>Halobaculum</taxon>
    </lineage>
</organism>
<feature type="transmembrane region" description="Helical" evidence="1">
    <location>
        <begin position="39"/>
        <end position="59"/>
    </location>
</feature>
<dbReference type="EMBL" id="JBHSZG010000001">
    <property type="protein sequence ID" value="MFC7135913.1"/>
    <property type="molecule type" value="Genomic_DNA"/>
</dbReference>
<feature type="transmembrane region" description="Helical" evidence="1">
    <location>
        <begin position="120"/>
        <end position="139"/>
    </location>
</feature>
<name>A0ABD5XQY2_9EURY</name>